<dbReference type="GO" id="GO:0016740">
    <property type="term" value="F:transferase activity"/>
    <property type="evidence" value="ECO:0007669"/>
    <property type="project" value="UniProtKB-KW"/>
</dbReference>
<dbReference type="VEuPathDB" id="PiroplasmaDB:BmR1_04g09055"/>
<dbReference type="OrthoDB" id="10263032at2759"/>
<dbReference type="Gene3D" id="1.25.40.1040">
    <property type="match status" value="2"/>
</dbReference>
<dbReference type="Pfam" id="PF13181">
    <property type="entry name" value="TPR_8"/>
    <property type="match status" value="1"/>
</dbReference>
<dbReference type="EMBL" id="LN871599">
    <property type="protein sequence ID" value="CCF75986.1"/>
    <property type="molecule type" value="Genomic_DNA"/>
</dbReference>
<organism evidence="4 5">
    <name type="scientific">Babesia microti (strain RI)</name>
    <dbReference type="NCBI Taxonomy" id="1133968"/>
    <lineage>
        <taxon>Eukaryota</taxon>
        <taxon>Sar</taxon>
        <taxon>Alveolata</taxon>
        <taxon>Apicomplexa</taxon>
        <taxon>Aconoidasida</taxon>
        <taxon>Piroplasmida</taxon>
        <taxon>Babesiidae</taxon>
        <taxon>Babesia</taxon>
    </lineage>
</organism>
<dbReference type="InterPro" id="IPR011990">
    <property type="entry name" value="TPR-like_helical_dom_sf"/>
</dbReference>
<evidence type="ECO:0000256" key="2">
    <source>
        <dbReference type="ARBA" id="ARBA00022803"/>
    </source>
</evidence>
<dbReference type="PROSITE" id="PS50005">
    <property type="entry name" value="TPR"/>
    <property type="match status" value="1"/>
</dbReference>
<evidence type="ECO:0000313" key="5">
    <source>
        <dbReference type="Proteomes" id="UP000002899"/>
    </source>
</evidence>
<reference evidence="4 5" key="3">
    <citation type="journal article" date="2016" name="Sci. Rep.">
        <title>Genome-wide diversity and gene expression profiling of Babesia microti isolates identify polymorphic genes that mediate host-pathogen interactions.</title>
        <authorList>
            <person name="Silva J.C."/>
            <person name="Cornillot E."/>
            <person name="McCracken C."/>
            <person name="Usmani-Brown S."/>
            <person name="Dwivedi A."/>
            <person name="Ifeonu O.O."/>
            <person name="Crabtree J."/>
            <person name="Gotia H.T."/>
            <person name="Virji A.Z."/>
            <person name="Reynes C."/>
            <person name="Colinge J."/>
            <person name="Kumar V."/>
            <person name="Lawres L."/>
            <person name="Pazzi J.E."/>
            <person name="Pablo J.V."/>
            <person name="Hung C."/>
            <person name="Brancato J."/>
            <person name="Kumari P."/>
            <person name="Orvis J."/>
            <person name="Tretina K."/>
            <person name="Chibucos M."/>
            <person name="Ott S."/>
            <person name="Sadzewicz L."/>
            <person name="Sengamalay N."/>
            <person name="Shetty A.C."/>
            <person name="Su Q."/>
            <person name="Tallon L."/>
            <person name="Fraser C.M."/>
            <person name="Frutos R."/>
            <person name="Molina D.M."/>
            <person name="Krause P.J."/>
            <person name="Ben Mamoun C."/>
        </authorList>
    </citation>
    <scope>NUCLEOTIDE SEQUENCE [LARGE SCALE GENOMIC DNA]</scope>
    <source>
        <strain evidence="4 5">RI</strain>
    </source>
</reference>
<dbReference type="InterPro" id="IPR021183">
    <property type="entry name" value="NatA_aux_su"/>
</dbReference>
<dbReference type="SUPFAM" id="SSF48452">
    <property type="entry name" value="TPR-like"/>
    <property type="match status" value="2"/>
</dbReference>
<dbReference type="KEGG" id="bmic:BmR1_04g09055"/>
<keyword evidence="5" id="KW-1185">Reference proteome</keyword>
<keyword evidence="1" id="KW-0677">Repeat</keyword>
<dbReference type="Pfam" id="PF12569">
    <property type="entry name" value="NatA_aux_su"/>
    <property type="match status" value="2"/>
</dbReference>
<sequence length="951" mass="109489">MAGLPTREASAFKIMMGLYDNKNYSKALKTAEQILKKCPKHGETNAMKALLIYYSDSNSKDEALNIAKEAIKLDIKSSLCWHILAIIYKGNGEFEEAVKCFSQASKIDPVNQRLLKESSIIYLKLGQIENFRKTRAELLKLRPGNIHDWIVFAFACDLSCKTGMAVEALAECSKQFNKYEILGEQEKSEVILYNATCMETIGQYSQAYELLESMEQHILDKTAYYSILGRLAIRLNYQDKVHGIYKQLFEINCENLPCALILLATHPNHILSQLFNNYDLLALKTAIMDAEMAPSAKMRIYRENLSIFSGESSSCRPKVECDYAAYCLYNSTPIILGDQVFDIYKTSPGWSIPQRQYMILDRFSSYFAKIPFRDLFVSSYHCQTHLPFSSPNFSKSKNPFYYRTNSFKKWDDYPAFIQTRQLEIEEFEAVSDALKEFQIEFPKSHLLEQLKIALMPTGTYKDYCSQYLDKFFNRGVFNLYQYLDNILTLDKLLVTLDVCNELIKTSDKLHYKLSVTMLLSNLHHILGNSNKSLILIDESIAEAPTCLDLLTLKARILRDLGNSNIAADCLVSACKIDMFERDTSAFCARMLARDGRIEAAINEWTNYLRHEIDEYKKEHSIDISSMRFEKEVVRGYLSNKQYELAFNRCSKVLDQFFECNDEQGDFYNYSINRLSFISFKSYIYAMDDLFNSNYFQHFLKIYLNVGIDHSLLARDRANTILSRCHNCLDPGTILALYKTSFSVATRYCDGYLYRLQCLYRILQYGIYTRHSIIMVNHFLIHVKLDSSILNDYQLSFTREIISLIYSQLRQSEYINSTGNPVLNGKANGPHLTCGQPPTFNSTEEIDIDSLHQLLINNAVKYIKGEKNIRLAFALCLGLFECESVIDKHRALLEDLLKFAEKLFNFNNKLNPRKYLSLITKAQELGLDTTNLLDLTKKLYNLSGTYANGGDI</sequence>
<dbReference type="RefSeq" id="XP_012650394.1">
    <property type="nucleotide sequence ID" value="XM_012794940.1"/>
</dbReference>
<dbReference type="PANTHER" id="PTHR22767:SF2">
    <property type="entry name" value="N(ALPHA)-ACETYLTRANSFERASE 15_16, ISOFORM A"/>
    <property type="match status" value="1"/>
</dbReference>
<keyword evidence="2 3" id="KW-0802">TPR repeat</keyword>
<evidence type="ECO:0000313" key="4">
    <source>
        <dbReference type="EMBL" id="CCF75986.1"/>
    </source>
</evidence>
<dbReference type="InterPro" id="IPR019734">
    <property type="entry name" value="TPR_rpt"/>
</dbReference>
<proteinExistence type="predicted"/>
<evidence type="ECO:0000256" key="3">
    <source>
        <dbReference type="PROSITE-ProRule" id="PRU00339"/>
    </source>
</evidence>
<dbReference type="PANTHER" id="PTHR22767">
    <property type="entry name" value="N-TERMINAL ACETYLTRANSFERASE-RELATED"/>
    <property type="match status" value="1"/>
</dbReference>
<evidence type="ECO:0000256" key="1">
    <source>
        <dbReference type="ARBA" id="ARBA00022737"/>
    </source>
</evidence>
<protein>
    <submittedName>
        <fullName evidence="4">Peptide alpha-N-acetyltransferase</fullName>
    </submittedName>
</protein>
<dbReference type="Proteomes" id="UP000002899">
    <property type="component" value="Chromosome IV"/>
</dbReference>
<accession>I7ISZ5</accession>
<dbReference type="GO" id="GO:0005737">
    <property type="term" value="C:cytoplasm"/>
    <property type="evidence" value="ECO:0007669"/>
    <property type="project" value="TreeGrafter"/>
</dbReference>
<dbReference type="SMART" id="SM00028">
    <property type="entry name" value="TPR"/>
    <property type="match status" value="3"/>
</dbReference>
<feature type="repeat" description="TPR" evidence="3">
    <location>
        <begin position="78"/>
        <end position="111"/>
    </location>
</feature>
<reference evidence="4 5" key="2">
    <citation type="journal article" date="2013" name="PLoS ONE">
        <title>Whole genome mapping and re-organization of the nuclear and mitochondrial genomes of Babesia microti isolates.</title>
        <authorList>
            <person name="Cornillot E."/>
            <person name="Dassouli A."/>
            <person name="Garg A."/>
            <person name="Pachikara N."/>
            <person name="Randazzo S."/>
            <person name="Depoix D."/>
            <person name="Carcy B."/>
            <person name="Delbecq S."/>
            <person name="Frutos R."/>
            <person name="Silva J.C."/>
            <person name="Sutton R."/>
            <person name="Krause P.J."/>
            <person name="Mamoun C.B."/>
        </authorList>
    </citation>
    <scope>NUCLEOTIDE SEQUENCE [LARGE SCALE GENOMIC DNA]</scope>
    <source>
        <strain evidence="4 5">RI</strain>
    </source>
</reference>
<reference evidence="4 5" key="1">
    <citation type="journal article" date="2012" name="Nucleic Acids Res.">
        <title>Sequencing of the smallest Apicomplexan genome from the human pathogen Babesia microti.</title>
        <authorList>
            <person name="Cornillot E."/>
            <person name="Hadj-Kaddour K."/>
            <person name="Dassouli A."/>
            <person name="Noel B."/>
            <person name="Ranwez V."/>
            <person name="Vacherie B."/>
            <person name="Augagneur Y."/>
            <person name="Bres V."/>
            <person name="Duclos A."/>
            <person name="Randazzo S."/>
            <person name="Carcy B."/>
            <person name="Debierre-Grockiego F."/>
            <person name="Delbecq S."/>
            <person name="Moubri-Menage K."/>
            <person name="Shams-Eldin H."/>
            <person name="Usmani-Brown S."/>
            <person name="Bringaud F."/>
            <person name="Wincker P."/>
            <person name="Vivares C.P."/>
            <person name="Schwarz R.T."/>
            <person name="Schetters T.P."/>
            <person name="Krause P.J."/>
            <person name="Gorenflot A."/>
            <person name="Berry V."/>
            <person name="Barbe V."/>
            <person name="Ben Mamoun C."/>
        </authorList>
    </citation>
    <scope>NUCLEOTIDE SEQUENCE [LARGE SCALE GENOMIC DNA]</scope>
    <source>
        <strain evidence="4 5">RI</strain>
    </source>
</reference>
<dbReference type="GeneID" id="24426440"/>
<name>I7ISZ5_BABMR</name>
<gene>
    <name evidence="4" type="ORF">BmR1_04g09055</name>
</gene>
<dbReference type="AlphaFoldDB" id="I7ISZ5"/>